<evidence type="ECO:0000313" key="2">
    <source>
        <dbReference type="Proteomes" id="UP001054945"/>
    </source>
</evidence>
<name>A0AAV4NCJ3_CAEEX</name>
<dbReference type="AlphaFoldDB" id="A0AAV4NCJ3"/>
<evidence type="ECO:0000313" key="1">
    <source>
        <dbReference type="EMBL" id="GIX82539.1"/>
    </source>
</evidence>
<comment type="caution">
    <text evidence="1">The sequence shown here is derived from an EMBL/GenBank/DDBJ whole genome shotgun (WGS) entry which is preliminary data.</text>
</comment>
<protein>
    <submittedName>
        <fullName evidence="1">Uncharacterized protein</fullName>
    </submittedName>
</protein>
<keyword evidence="2" id="KW-1185">Reference proteome</keyword>
<proteinExistence type="predicted"/>
<accession>A0AAV4NCJ3</accession>
<dbReference type="EMBL" id="BPLR01003249">
    <property type="protein sequence ID" value="GIX82539.1"/>
    <property type="molecule type" value="Genomic_DNA"/>
</dbReference>
<dbReference type="Proteomes" id="UP001054945">
    <property type="component" value="Unassembled WGS sequence"/>
</dbReference>
<reference evidence="1 2" key="1">
    <citation type="submission" date="2021-06" db="EMBL/GenBank/DDBJ databases">
        <title>Caerostris extrusa draft genome.</title>
        <authorList>
            <person name="Kono N."/>
            <person name="Arakawa K."/>
        </authorList>
    </citation>
    <scope>NUCLEOTIDE SEQUENCE [LARGE SCALE GENOMIC DNA]</scope>
</reference>
<gene>
    <name evidence="1" type="ORF">CEXT_500141</name>
</gene>
<organism evidence="1 2">
    <name type="scientific">Caerostris extrusa</name>
    <name type="common">Bark spider</name>
    <name type="synonym">Caerostris bankana</name>
    <dbReference type="NCBI Taxonomy" id="172846"/>
    <lineage>
        <taxon>Eukaryota</taxon>
        <taxon>Metazoa</taxon>
        <taxon>Ecdysozoa</taxon>
        <taxon>Arthropoda</taxon>
        <taxon>Chelicerata</taxon>
        <taxon>Arachnida</taxon>
        <taxon>Araneae</taxon>
        <taxon>Araneomorphae</taxon>
        <taxon>Entelegynae</taxon>
        <taxon>Araneoidea</taxon>
        <taxon>Araneidae</taxon>
        <taxon>Caerostris</taxon>
    </lineage>
</organism>
<sequence length="83" mass="9530">MEACIETNRCLQYWHMPNGNQSSHIKFPPCKENFGGSCQKVWRPVVAFPMVVVLMAVSSSMRHQLLTLTSSLHVTFWGFLDWS</sequence>